<protein>
    <submittedName>
        <fullName evidence="3">DUF1648 domain-containing protein</fullName>
    </submittedName>
</protein>
<accession>A0ABU4FVU0</accession>
<evidence type="ECO:0000259" key="2">
    <source>
        <dbReference type="Pfam" id="PF07853"/>
    </source>
</evidence>
<proteinExistence type="predicted"/>
<dbReference type="PANTHER" id="PTHR37810:SF5">
    <property type="entry name" value="IMMUNITY PROTEIN SDPI"/>
    <property type="match status" value="1"/>
</dbReference>
<evidence type="ECO:0000256" key="1">
    <source>
        <dbReference type="SAM" id="Phobius"/>
    </source>
</evidence>
<dbReference type="PANTHER" id="PTHR37810">
    <property type="entry name" value="IMMUNITY PROTEIN SDPI"/>
    <property type="match status" value="1"/>
</dbReference>
<feature type="domain" description="DUF1648" evidence="2">
    <location>
        <begin position="26"/>
        <end position="70"/>
    </location>
</feature>
<keyword evidence="1" id="KW-1133">Transmembrane helix</keyword>
<evidence type="ECO:0000313" key="4">
    <source>
        <dbReference type="Proteomes" id="UP001280629"/>
    </source>
</evidence>
<dbReference type="InterPro" id="IPR012867">
    <property type="entry name" value="DUF1648"/>
</dbReference>
<evidence type="ECO:0000313" key="3">
    <source>
        <dbReference type="EMBL" id="MDW0108819.1"/>
    </source>
</evidence>
<reference evidence="3 4" key="1">
    <citation type="submission" date="2023-06" db="EMBL/GenBank/DDBJ databases">
        <title>Sporosarcina sp. nov., isolated from Korean traditional fermented seafood 'Jeotgal'.</title>
        <authorList>
            <person name="Yang A.-I."/>
            <person name="Shin N.-R."/>
        </authorList>
    </citation>
    <scope>NUCLEOTIDE SEQUENCE [LARGE SCALE GENOMIC DNA]</scope>
    <source>
        <strain evidence="3 4">KCTC3840</strain>
    </source>
</reference>
<feature type="transmembrane region" description="Helical" evidence="1">
    <location>
        <begin position="21"/>
        <end position="39"/>
    </location>
</feature>
<feature type="transmembrane region" description="Helical" evidence="1">
    <location>
        <begin position="116"/>
        <end position="133"/>
    </location>
</feature>
<feature type="transmembrane region" description="Helical" evidence="1">
    <location>
        <begin position="59"/>
        <end position="78"/>
    </location>
</feature>
<comment type="caution">
    <text evidence="3">The sequence shown here is derived from an EMBL/GenBank/DDBJ whole genome shotgun (WGS) entry which is preliminary data.</text>
</comment>
<gene>
    <name evidence="3" type="ORF">QT716_02020</name>
</gene>
<feature type="transmembrane region" description="Helical" evidence="1">
    <location>
        <begin position="139"/>
        <end position="160"/>
    </location>
</feature>
<dbReference type="RefSeq" id="WP_317934090.1">
    <property type="nucleotide sequence ID" value="NZ_JAUBDH010000001.1"/>
</dbReference>
<dbReference type="Proteomes" id="UP001280629">
    <property type="component" value="Unassembled WGS sequence"/>
</dbReference>
<dbReference type="EMBL" id="JAUBDH010000001">
    <property type="protein sequence ID" value="MDW0108819.1"/>
    <property type="molecule type" value="Genomic_DNA"/>
</dbReference>
<name>A0ABU4FVU0_9BACL</name>
<keyword evidence="1" id="KW-0472">Membrane</keyword>
<keyword evidence="1" id="KW-0812">Transmembrane</keyword>
<keyword evidence="4" id="KW-1185">Reference proteome</keyword>
<dbReference type="Pfam" id="PF07853">
    <property type="entry name" value="DUF1648"/>
    <property type="match status" value="1"/>
</dbReference>
<sequence length="166" mass="18792">MTNLPPRVETQPTKLDRLSDVVGIGVFIASVVYIILKWSSLPDEVPIHFNAAGEADGYGSPYVMLLLTAIGAGLWALLQFLERHPEWHNYPRRLNETNAKEFYQSSRTLLNRIKNLSLILFAFLNWETIRVALGDTNSLSKFGMYGVFILIFGVLIVGVVRQQRIK</sequence>
<organism evidence="3 4">
    <name type="scientific">Sporosarcina aquimarina</name>
    <dbReference type="NCBI Taxonomy" id="114975"/>
    <lineage>
        <taxon>Bacteria</taxon>
        <taxon>Bacillati</taxon>
        <taxon>Bacillota</taxon>
        <taxon>Bacilli</taxon>
        <taxon>Bacillales</taxon>
        <taxon>Caryophanaceae</taxon>
        <taxon>Sporosarcina</taxon>
    </lineage>
</organism>